<proteinExistence type="predicted"/>
<dbReference type="EMBL" id="BQKI01000010">
    <property type="protein sequence ID" value="GJN04297.1"/>
    <property type="molecule type" value="Genomic_DNA"/>
</dbReference>
<name>A0AAV5D2D9_ELECO</name>
<sequence length="79" mass="8269">MVNVVLLPVLAWLRHRSRCHGISAASGKAGAIVGSLGFLYPGAEPKDKANTDHVRIPAGHQLPLKNRAVDATSPTAGFS</sequence>
<feature type="chain" id="PRO_5043371856" description="Secreted protein" evidence="1">
    <location>
        <begin position="20"/>
        <end position="79"/>
    </location>
</feature>
<reference evidence="2" key="1">
    <citation type="journal article" date="2018" name="DNA Res.">
        <title>Multiple hybrid de novo genome assembly of finger millet, an orphan allotetraploid crop.</title>
        <authorList>
            <person name="Hatakeyama M."/>
            <person name="Aluri S."/>
            <person name="Balachadran M.T."/>
            <person name="Sivarajan S.R."/>
            <person name="Patrignani A."/>
            <person name="Gruter S."/>
            <person name="Poveda L."/>
            <person name="Shimizu-Inatsugi R."/>
            <person name="Baeten J."/>
            <person name="Francoijs K.J."/>
            <person name="Nataraja K.N."/>
            <person name="Reddy Y.A.N."/>
            <person name="Phadnis S."/>
            <person name="Ravikumar R.L."/>
            <person name="Schlapbach R."/>
            <person name="Sreeman S.M."/>
            <person name="Shimizu K.K."/>
        </authorList>
    </citation>
    <scope>NUCLEOTIDE SEQUENCE</scope>
</reference>
<evidence type="ECO:0000313" key="3">
    <source>
        <dbReference type="Proteomes" id="UP001054889"/>
    </source>
</evidence>
<comment type="caution">
    <text evidence="2">The sequence shown here is derived from an EMBL/GenBank/DDBJ whole genome shotgun (WGS) entry which is preliminary data.</text>
</comment>
<organism evidence="2 3">
    <name type="scientific">Eleusine coracana subsp. coracana</name>
    <dbReference type="NCBI Taxonomy" id="191504"/>
    <lineage>
        <taxon>Eukaryota</taxon>
        <taxon>Viridiplantae</taxon>
        <taxon>Streptophyta</taxon>
        <taxon>Embryophyta</taxon>
        <taxon>Tracheophyta</taxon>
        <taxon>Spermatophyta</taxon>
        <taxon>Magnoliopsida</taxon>
        <taxon>Liliopsida</taxon>
        <taxon>Poales</taxon>
        <taxon>Poaceae</taxon>
        <taxon>PACMAD clade</taxon>
        <taxon>Chloridoideae</taxon>
        <taxon>Cynodonteae</taxon>
        <taxon>Eleusininae</taxon>
        <taxon>Eleusine</taxon>
    </lineage>
</organism>
<keyword evidence="1" id="KW-0732">Signal</keyword>
<gene>
    <name evidence="2" type="primary">ga21836</name>
    <name evidence="2" type="ORF">PR202_ga21836</name>
</gene>
<evidence type="ECO:0008006" key="4">
    <source>
        <dbReference type="Google" id="ProtNLM"/>
    </source>
</evidence>
<keyword evidence="3" id="KW-1185">Reference proteome</keyword>
<evidence type="ECO:0000313" key="2">
    <source>
        <dbReference type="EMBL" id="GJN04297.1"/>
    </source>
</evidence>
<reference evidence="2" key="2">
    <citation type="submission" date="2021-12" db="EMBL/GenBank/DDBJ databases">
        <title>Resequencing data analysis of finger millet.</title>
        <authorList>
            <person name="Hatakeyama M."/>
            <person name="Aluri S."/>
            <person name="Balachadran M.T."/>
            <person name="Sivarajan S.R."/>
            <person name="Poveda L."/>
            <person name="Shimizu-Inatsugi R."/>
            <person name="Schlapbach R."/>
            <person name="Sreeman S.M."/>
            <person name="Shimizu K.K."/>
        </authorList>
    </citation>
    <scope>NUCLEOTIDE SEQUENCE</scope>
</reference>
<dbReference type="AlphaFoldDB" id="A0AAV5D2D9"/>
<evidence type="ECO:0000256" key="1">
    <source>
        <dbReference type="SAM" id="SignalP"/>
    </source>
</evidence>
<protein>
    <recommendedName>
        <fullName evidence="4">Secreted protein</fullName>
    </recommendedName>
</protein>
<feature type="signal peptide" evidence="1">
    <location>
        <begin position="1"/>
        <end position="19"/>
    </location>
</feature>
<dbReference type="Gene3D" id="1.20.1250.20">
    <property type="entry name" value="MFS general substrate transporter like domains"/>
    <property type="match status" value="1"/>
</dbReference>
<dbReference type="InterPro" id="IPR036259">
    <property type="entry name" value="MFS_trans_sf"/>
</dbReference>
<dbReference type="Proteomes" id="UP001054889">
    <property type="component" value="Unassembled WGS sequence"/>
</dbReference>
<accession>A0AAV5D2D9</accession>